<feature type="domain" description="14-3-3" evidence="3">
    <location>
        <begin position="5"/>
        <end position="246"/>
    </location>
</feature>
<dbReference type="InterPro" id="IPR036815">
    <property type="entry name" value="14-3-3_dom_sf"/>
</dbReference>
<reference evidence="4" key="1">
    <citation type="submission" date="2010-02" db="EMBL/GenBank/DDBJ databases">
        <title>Sequencing and annotation of the Blastocystis hominis genome.</title>
        <authorList>
            <person name="Wincker P."/>
        </authorList>
    </citation>
    <scope>NUCLEOTIDE SEQUENCE</scope>
    <source>
        <strain evidence="4">Singapore isolate B</strain>
    </source>
</reference>
<dbReference type="GeneID" id="24917911"/>
<dbReference type="PANTHER" id="PTHR18860">
    <property type="entry name" value="14-3-3 PROTEIN"/>
    <property type="match status" value="1"/>
</dbReference>
<evidence type="ECO:0000313" key="4">
    <source>
        <dbReference type="EMBL" id="CBK20245.2"/>
    </source>
</evidence>
<dbReference type="EMBL" id="FN668638">
    <property type="protein sequence ID" value="CBK20245.2"/>
    <property type="molecule type" value="Genomic_DNA"/>
</dbReference>
<dbReference type="AlphaFoldDB" id="D8LWQ6"/>
<protein>
    <recommendedName>
        <fullName evidence="3">14-3-3 domain-containing protein</fullName>
    </recommendedName>
</protein>
<evidence type="ECO:0000256" key="2">
    <source>
        <dbReference type="PIRSR" id="PIRSR000868-1"/>
    </source>
</evidence>
<name>D8LWQ6_BLAHO</name>
<feature type="site" description="Interaction with phosphoserine on interacting protein" evidence="2">
    <location>
        <position position="63"/>
    </location>
</feature>
<dbReference type="RefSeq" id="XP_012894293.1">
    <property type="nucleotide sequence ID" value="XM_013038839.1"/>
</dbReference>
<dbReference type="InParanoid" id="D8LWQ6"/>
<comment type="similarity">
    <text evidence="1">Belongs to the 14-3-3 family.</text>
</comment>
<sequence length="246" mass="28524">MSYLTDYVTMARIAEQAERYEDMKKYIKLVATTIPEGQSRVSLSLEERNLFSLAYKDLISSKRNAWRVLFSIQQKSSGNDSIDSSIADLKGKIEKEIEQLCQEVQTVISEHLLRGLCVDSSSVDDFIYYMKMKGDYYRYEAEFMVGDAQLVAIEKSRKCYREALKEAENLQVSDVNPTLLGLYLNYSVFLYEITRQSEEARAMATKAFENAMKMLENLPEKDYQDSVSILQLIRDNLRLWESETDH</sequence>
<dbReference type="PIRSF" id="PIRSF000868">
    <property type="entry name" value="14-3-3"/>
    <property type="match status" value="1"/>
</dbReference>
<dbReference type="SUPFAM" id="SSF48445">
    <property type="entry name" value="14-3-3 protein"/>
    <property type="match status" value="1"/>
</dbReference>
<feature type="site" description="Interaction with phosphoserine on interacting protein" evidence="2">
    <location>
        <position position="138"/>
    </location>
</feature>
<organism evidence="4">
    <name type="scientific">Blastocystis hominis</name>
    <dbReference type="NCBI Taxonomy" id="12968"/>
    <lineage>
        <taxon>Eukaryota</taxon>
        <taxon>Sar</taxon>
        <taxon>Stramenopiles</taxon>
        <taxon>Bigyra</taxon>
        <taxon>Opalozoa</taxon>
        <taxon>Opalinata</taxon>
        <taxon>Blastocystidae</taxon>
        <taxon>Blastocystis</taxon>
    </lineage>
</organism>
<keyword evidence="5" id="KW-1185">Reference proteome</keyword>
<evidence type="ECO:0000256" key="1">
    <source>
        <dbReference type="ARBA" id="ARBA00006141"/>
    </source>
</evidence>
<dbReference type="Proteomes" id="UP000008312">
    <property type="component" value="Unassembled WGS sequence"/>
</dbReference>
<dbReference type="PRINTS" id="PR00305">
    <property type="entry name" value="1433ZETA"/>
</dbReference>
<dbReference type="OrthoDB" id="10260625at2759"/>
<dbReference type="OMA" id="GDMQPTH"/>
<dbReference type="Gene3D" id="1.20.190.20">
    <property type="entry name" value="14-3-3 domain"/>
    <property type="match status" value="1"/>
</dbReference>
<dbReference type="CDD" id="cd08774">
    <property type="entry name" value="14-3-3"/>
    <property type="match status" value="1"/>
</dbReference>
<accession>D8LWQ6</accession>
<gene>
    <name evidence="4" type="ORF">GSBLH_T00000608001</name>
</gene>
<dbReference type="InterPro" id="IPR000308">
    <property type="entry name" value="14-3-3"/>
</dbReference>
<evidence type="ECO:0000259" key="3">
    <source>
        <dbReference type="SMART" id="SM00101"/>
    </source>
</evidence>
<dbReference type="InterPro" id="IPR023410">
    <property type="entry name" value="14-3-3_domain"/>
</dbReference>
<dbReference type="Pfam" id="PF00244">
    <property type="entry name" value="14-3-3"/>
    <property type="match status" value="1"/>
</dbReference>
<evidence type="ECO:0000313" key="5">
    <source>
        <dbReference type="Proteomes" id="UP000008312"/>
    </source>
</evidence>
<proteinExistence type="inferred from homology"/>
<dbReference type="SMART" id="SM00101">
    <property type="entry name" value="14_3_3"/>
    <property type="match status" value="1"/>
</dbReference>